<evidence type="ECO:0000256" key="1">
    <source>
        <dbReference type="SAM" id="MobiDB-lite"/>
    </source>
</evidence>
<sequence length="504" mass="53655">MPLPPLKSPPPLNTCHHSSSSPSSYGAASCSVLLFRSKSHHRHRKPLLALGGGGGGLSTILACNCKGGLEIAISKTLSSSSSSTPDSTTSSSRLRSVGAKHVDVATLGNLCVDIVLNVPQLPPSSLHQRISFMERLASSPPPKEYWEAGGNCNMAIAAARLGLGCVSIGHVGNEIYGKFLSDVLHDEGIGMVEMSNDADVLNSSSGSRETLLCWVLVDPLQRHDFCSRADFSKEPAFHWMSELSREVKTAIQNSKVLFCNGYGFDELSPGLLLSAVEYAVEVGTSIFFDPGPRGKSLSTGSPEEQKALNQFLRMSDVLLLTSDEAESLTGIEDPILAGQELLKRGIHTKWVIVKMGPRGSILITASSIACAPAFKVNVIDTVGCGDSFVAAIAYGFIHNLPLVNTLAIANAVGAATAMGCGAGRNVASLVKVIDILRSSNLNEDDEFWTDILEKNVSAQEITCLSNVLINGNRNNINHVSFDKVASELLPKLQFPRIVENVSTS</sequence>
<evidence type="ECO:0000259" key="2">
    <source>
        <dbReference type="Pfam" id="PF00294"/>
    </source>
</evidence>
<proteinExistence type="predicted"/>
<name>A0AAN9FEF4_CROPI</name>
<dbReference type="EMBL" id="JAYWIO010000004">
    <property type="protein sequence ID" value="KAK7270318.1"/>
    <property type="molecule type" value="Genomic_DNA"/>
</dbReference>
<evidence type="ECO:0000313" key="4">
    <source>
        <dbReference type="Proteomes" id="UP001372338"/>
    </source>
</evidence>
<evidence type="ECO:0000313" key="3">
    <source>
        <dbReference type="EMBL" id="KAK7270318.1"/>
    </source>
</evidence>
<protein>
    <recommendedName>
        <fullName evidence="2">Carbohydrate kinase PfkB domain-containing protein</fullName>
    </recommendedName>
</protein>
<reference evidence="3 4" key="1">
    <citation type="submission" date="2024-01" db="EMBL/GenBank/DDBJ databases">
        <title>The genomes of 5 underutilized Papilionoideae crops provide insights into root nodulation and disease resistanc.</title>
        <authorList>
            <person name="Yuan L."/>
        </authorList>
    </citation>
    <scope>NUCLEOTIDE SEQUENCE [LARGE SCALE GENOMIC DNA]</scope>
    <source>
        <strain evidence="3">ZHUSHIDOU_FW_LH</strain>
        <tissue evidence="3">Leaf</tissue>
    </source>
</reference>
<feature type="domain" description="Carbohydrate kinase PfkB" evidence="2">
    <location>
        <begin position="148"/>
        <end position="419"/>
    </location>
</feature>
<feature type="region of interest" description="Disordered" evidence="1">
    <location>
        <begin position="1"/>
        <end position="24"/>
    </location>
</feature>
<gene>
    <name evidence="3" type="ORF">RIF29_23371</name>
</gene>
<feature type="compositionally biased region" description="Pro residues" evidence="1">
    <location>
        <begin position="1"/>
        <end position="12"/>
    </location>
</feature>
<dbReference type="AlphaFoldDB" id="A0AAN9FEF4"/>
<dbReference type="SUPFAM" id="SSF53613">
    <property type="entry name" value="Ribokinase-like"/>
    <property type="match status" value="1"/>
</dbReference>
<dbReference type="PANTHER" id="PTHR47826">
    <property type="entry name" value="OS03G0164700 PROTEIN"/>
    <property type="match status" value="1"/>
</dbReference>
<keyword evidence="4" id="KW-1185">Reference proteome</keyword>
<dbReference type="InterPro" id="IPR011611">
    <property type="entry name" value="PfkB_dom"/>
</dbReference>
<dbReference type="InterPro" id="IPR029056">
    <property type="entry name" value="Ribokinase-like"/>
</dbReference>
<accession>A0AAN9FEF4</accession>
<dbReference type="PANTHER" id="PTHR47826:SF1">
    <property type="entry name" value="OS03G0164700 PROTEIN"/>
    <property type="match status" value="1"/>
</dbReference>
<dbReference type="PROSITE" id="PS51257">
    <property type="entry name" value="PROKAR_LIPOPROTEIN"/>
    <property type="match status" value="1"/>
</dbReference>
<organism evidence="3 4">
    <name type="scientific">Crotalaria pallida</name>
    <name type="common">Smooth rattlebox</name>
    <name type="synonym">Crotalaria striata</name>
    <dbReference type="NCBI Taxonomy" id="3830"/>
    <lineage>
        <taxon>Eukaryota</taxon>
        <taxon>Viridiplantae</taxon>
        <taxon>Streptophyta</taxon>
        <taxon>Embryophyta</taxon>
        <taxon>Tracheophyta</taxon>
        <taxon>Spermatophyta</taxon>
        <taxon>Magnoliopsida</taxon>
        <taxon>eudicotyledons</taxon>
        <taxon>Gunneridae</taxon>
        <taxon>Pentapetalae</taxon>
        <taxon>rosids</taxon>
        <taxon>fabids</taxon>
        <taxon>Fabales</taxon>
        <taxon>Fabaceae</taxon>
        <taxon>Papilionoideae</taxon>
        <taxon>50 kb inversion clade</taxon>
        <taxon>genistoids sensu lato</taxon>
        <taxon>core genistoids</taxon>
        <taxon>Crotalarieae</taxon>
        <taxon>Crotalaria</taxon>
    </lineage>
</organism>
<dbReference type="Proteomes" id="UP001372338">
    <property type="component" value="Unassembled WGS sequence"/>
</dbReference>
<dbReference type="Pfam" id="PF00294">
    <property type="entry name" value="PfkB"/>
    <property type="match status" value="1"/>
</dbReference>
<dbReference type="Gene3D" id="3.40.1190.20">
    <property type="match status" value="1"/>
</dbReference>
<comment type="caution">
    <text evidence="3">The sequence shown here is derived from an EMBL/GenBank/DDBJ whole genome shotgun (WGS) entry which is preliminary data.</text>
</comment>